<evidence type="ECO:0000313" key="9">
    <source>
        <dbReference type="Proteomes" id="UP000078454"/>
    </source>
</evidence>
<dbReference type="EMBL" id="LYPB01000093">
    <property type="protein sequence ID" value="OAS13465.1"/>
    <property type="molecule type" value="Genomic_DNA"/>
</dbReference>
<evidence type="ECO:0000256" key="7">
    <source>
        <dbReference type="SAM" id="SignalP"/>
    </source>
</evidence>
<evidence type="ECO:0000256" key="3">
    <source>
        <dbReference type="ARBA" id="ARBA00023136"/>
    </source>
</evidence>
<feature type="signal peptide" evidence="7">
    <location>
        <begin position="1"/>
        <end position="25"/>
    </location>
</feature>
<keyword evidence="4" id="KW-0564">Palmitate</keyword>
<name>A0A197ZWU0_9BACL</name>
<keyword evidence="2 7" id="KW-0732">Signal</keyword>
<accession>A0A197ZWU0</accession>
<evidence type="ECO:0000256" key="6">
    <source>
        <dbReference type="SAM" id="MobiDB-lite"/>
    </source>
</evidence>
<dbReference type="SUPFAM" id="SSF53850">
    <property type="entry name" value="Periplasmic binding protein-like II"/>
    <property type="match status" value="1"/>
</dbReference>
<evidence type="ECO:0000256" key="5">
    <source>
        <dbReference type="ARBA" id="ARBA00023288"/>
    </source>
</evidence>
<keyword evidence="1" id="KW-1003">Cell membrane</keyword>
<evidence type="ECO:0008006" key="10">
    <source>
        <dbReference type="Google" id="ProtNLM"/>
    </source>
</evidence>
<sequence>MVKVFKKGVIGSMTVMLMLSGFLVACSSKDGGSSTATTSPSGSNTAAPSKEPEKPAKIRVTLWDRANAPEGQNLGNNPIIKYVIDETKKVGLDVEFVSLPRAQESEKLNVWMASGEAPDIILTYSMDTIFKYAEQGGLWELDSYLAKYPDLIKNNKAALDQVGMYKGKRYAIPALKANTYSGPNMKIRKDWLDALGMKNPTTNEELYQVLKAFKEKDPGNVGKDKVIPWALPAINQSMKAFYYGPMFGFGVNMDGPSNQFYAPDGNYKNGVFTSAVATPEGKAYYQWMNKVYKEGLISKEFVTDVSSQQFTQQVNSGVAGFVDSNDTPWNMNVATRKSVPTATWVSVEPFKRPDGTQVMNKVSDFSMLVAVPKSSKNPDAVMKYLNWMVQPKNLATVQSGIEGVNWKDDGGVKVQIDPELNKKTTWVSSAGDLAIVQQGGPALNKEQLLKSVALSLPDAKQREEYANSFVTYYDIFKKFGKPNTIIDSPRPVAQKTVAAIEKSLYEGVSKVIISTDFEKIYAEMLSAWERAGGKDYDKEITDAYKAMKK</sequence>
<dbReference type="STRING" id="1850517.A8708_06270"/>
<dbReference type="PROSITE" id="PS51257">
    <property type="entry name" value="PROKAR_LIPOPROTEIN"/>
    <property type="match status" value="1"/>
</dbReference>
<keyword evidence="3" id="KW-0472">Membrane</keyword>
<reference evidence="8 9" key="1">
    <citation type="submission" date="2016-05" db="EMBL/GenBank/DDBJ databases">
        <title>Paenibacillus sp. 1ZS3-15 nov., isolated from the rhizosphere soil.</title>
        <authorList>
            <person name="Zhang X.X."/>
            <person name="Zhang J."/>
        </authorList>
    </citation>
    <scope>NUCLEOTIDE SEQUENCE [LARGE SCALE GENOMIC DNA]</scope>
    <source>
        <strain evidence="8 9">1ZS3-15</strain>
    </source>
</reference>
<organism evidence="8 9">
    <name type="scientific">Paenibacillus oryzisoli</name>
    <dbReference type="NCBI Taxonomy" id="1850517"/>
    <lineage>
        <taxon>Bacteria</taxon>
        <taxon>Bacillati</taxon>
        <taxon>Bacillota</taxon>
        <taxon>Bacilli</taxon>
        <taxon>Bacillales</taxon>
        <taxon>Paenibacillaceae</taxon>
        <taxon>Paenibacillus</taxon>
    </lineage>
</organism>
<dbReference type="Pfam" id="PF01547">
    <property type="entry name" value="SBP_bac_1"/>
    <property type="match status" value="1"/>
</dbReference>
<evidence type="ECO:0000256" key="1">
    <source>
        <dbReference type="ARBA" id="ARBA00022475"/>
    </source>
</evidence>
<dbReference type="AlphaFoldDB" id="A0A197ZWU0"/>
<gene>
    <name evidence="8" type="ORF">A8708_06270</name>
</gene>
<evidence type="ECO:0000313" key="8">
    <source>
        <dbReference type="EMBL" id="OAS13465.1"/>
    </source>
</evidence>
<keyword evidence="9" id="KW-1185">Reference proteome</keyword>
<feature type="chain" id="PRO_5039397724" description="ABC transporter substrate-binding protein" evidence="7">
    <location>
        <begin position="26"/>
        <end position="549"/>
    </location>
</feature>
<dbReference type="InterPro" id="IPR006059">
    <property type="entry name" value="SBP"/>
</dbReference>
<dbReference type="Gene3D" id="3.40.190.10">
    <property type="entry name" value="Periplasmic binding protein-like II"/>
    <property type="match status" value="2"/>
</dbReference>
<evidence type="ECO:0000256" key="4">
    <source>
        <dbReference type="ARBA" id="ARBA00023139"/>
    </source>
</evidence>
<feature type="compositionally biased region" description="Low complexity" evidence="6">
    <location>
        <begin position="33"/>
        <end position="49"/>
    </location>
</feature>
<dbReference type="RefSeq" id="WP_068671127.1">
    <property type="nucleotide sequence ID" value="NZ_LYPB01000093.1"/>
</dbReference>
<dbReference type="PANTHER" id="PTHR43649:SF33">
    <property type="entry name" value="POLYGALACTURONAN_RHAMNOGALACTURONAN-BINDING PROTEIN YTCQ"/>
    <property type="match status" value="1"/>
</dbReference>
<evidence type="ECO:0000256" key="2">
    <source>
        <dbReference type="ARBA" id="ARBA00022729"/>
    </source>
</evidence>
<dbReference type="InterPro" id="IPR050490">
    <property type="entry name" value="Bact_solute-bd_prot1"/>
</dbReference>
<feature type="region of interest" description="Disordered" evidence="6">
    <location>
        <begin position="33"/>
        <end position="54"/>
    </location>
</feature>
<dbReference type="OrthoDB" id="2492023at2"/>
<dbReference type="Proteomes" id="UP000078454">
    <property type="component" value="Unassembled WGS sequence"/>
</dbReference>
<dbReference type="PANTHER" id="PTHR43649">
    <property type="entry name" value="ARABINOSE-BINDING PROTEIN-RELATED"/>
    <property type="match status" value="1"/>
</dbReference>
<proteinExistence type="predicted"/>
<keyword evidence="5" id="KW-0449">Lipoprotein</keyword>
<comment type="caution">
    <text evidence="8">The sequence shown here is derived from an EMBL/GenBank/DDBJ whole genome shotgun (WGS) entry which is preliminary data.</text>
</comment>
<protein>
    <recommendedName>
        <fullName evidence="10">ABC transporter substrate-binding protein</fullName>
    </recommendedName>
</protein>